<accession>A0A124P8V5</accession>
<evidence type="ECO:0000259" key="1">
    <source>
        <dbReference type="Pfam" id="PF13472"/>
    </source>
</evidence>
<dbReference type="CDD" id="cd01836">
    <property type="entry name" value="FeeA_FeeB_like"/>
    <property type="match status" value="1"/>
</dbReference>
<protein>
    <submittedName>
        <fullName evidence="2">Lipase</fullName>
    </submittedName>
</protein>
<dbReference type="RefSeq" id="WP_059516930.1">
    <property type="nucleotide sequence ID" value="NZ_LOWA01000032.1"/>
</dbReference>
<evidence type="ECO:0000313" key="2">
    <source>
        <dbReference type="EMBL" id="KVE26543.1"/>
    </source>
</evidence>
<reference evidence="2 3" key="1">
    <citation type="submission" date="2015-11" db="EMBL/GenBank/DDBJ databases">
        <title>Expanding the genomic diversity of Burkholderia species for the development of highly accurate diagnostics.</title>
        <authorList>
            <person name="Sahl J."/>
            <person name="Keim P."/>
            <person name="Wagner D."/>
        </authorList>
    </citation>
    <scope>NUCLEOTIDE SEQUENCE [LARGE SCALE GENOMIC DNA]</scope>
    <source>
        <strain evidence="2 3">TSV85</strain>
    </source>
</reference>
<evidence type="ECO:0000313" key="3">
    <source>
        <dbReference type="Proteomes" id="UP000062788"/>
    </source>
</evidence>
<dbReference type="InterPro" id="IPR036514">
    <property type="entry name" value="SGNH_hydro_sf"/>
</dbReference>
<dbReference type="EMBL" id="LOWA01000032">
    <property type="protein sequence ID" value="KVE26543.1"/>
    <property type="molecule type" value="Genomic_DNA"/>
</dbReference>
<organism evidence="2 3">
    <name type="scientific">Burkholderia singularis</name>
    <dbReference type="NCBI Taxonomy" id="1503053"/>
    <lineage>
        <taxon>Bacteria</taxon>
        <taxon>Pseudomonadati</taxon>
        <taxon>Pseudomonadota</taxon>
        <taxon>Betaproteobacteria</taxon>
        <taxon>Burkholderiales</taxon>
        <taxon>Burkholderiaceae</taxon>
        <taxon>Burkholderia</taxon>
        <taxon>pseudomallei group</taxon>
    </lineage>
</organism>
<feature type="domain" description="SGNH hydrolase-type esterase" evidence="1">
    <location>
        <begin position="49"/>
        <end position="216"/>
    </location>
</feature>
<dbReference type="Proteomes" id="UP000062788">
    <property type="component" value="Unassembled WGS sequence"/>
</dbReference>
<comment type="caution">
    <text evidence="2">The sequence shown here is derived from an EMBL/GenBank/DDBJ whole genome shotgun (WGS) entry which is preliminary data.</text>
</comment>
<dbReference type="Gene3D" id="3.40.50.1110">
    <property type="entry name" value="SGNH hydrolase"/>
    <property type="match status" value="1"/>
</dbReference>
<dbReference type="OrthoDB" id="9804395at2"/>
<dbReference type="AlphaFoldDB" id="A0A124P8V5"/>
<dbReference type="Pfam" id="PF13472">
    <property type="entry name" value="Lipase_GDSL_2"/>
    <property type="match status" value="1"/>
</dbReference>
<dbReference type="InterPro" id="IPR013830">
    <property type="entry name" value="SGNH_hydro"/>
</dbReference>
<sequence length="235" mass="25035">MGYHFATAALGPLLLAQGRYVRRVTPRLAEAGGPRSGAEGDGPTLRLLVLGDSAAAGVGVATQSDALAGQLVRALAPFYRVEWKLVARTGATTQDALDWLAAEPAARFDAVVTSLGVNDVTAGVSPARWRDRQAALVALLVARFGASHVMLSAVPPMHRLPALPQPLRWYLGLRAKRLNASLRRWAVGQRACEFLPVEIPLAPDAIASDGFHPGAQACARWADQAAAALRRRLER</sequence>
<gene>
    <name evidence="2" type="ORF">WS67_12975</name>
</gene>
<dbReference type="SUPFAM" id="SSF52266">
    <property type="entry name" value="SGNH hydrolase"/>
    <property type="match status" value="1"/>
</dbReference>
<dbReference type="GO" id="GO:0016788">
    <property type="term" value="F:hydrolase activity, acting on ester bonds"/>
    <property type="evidence" value="ECO:0007669"/>
    <property type="project" value="UniProtKB-ARBA"/>
</dbReference>
<proteinExistence type="predicted"/>
<name>A0A124P8V5_9BURK</name>
<keyword evidence="3" id="KW-1185">Reference proteome</keyword>